<dbReference type="InterPro" id="IPR035994">
    <property type="entry name" value="Nucleoside_phosphorylase_sf"/>
</dbReference>
<feature type="repeat" description="ANK" evidence="3">
    <location>
        <begin position="1268"/>
        <end position="1300"/>
    </location>
</feature>
<dbReference type="Proteomes" id="UP000191672">
    <property type="component" value="Unassembled WGS sequence"/>
</dbReference>
<evidence type="ECO:0000256" key="2">
    <source>
        <dbReference type="ARBA" id="ARBA00023043"/>
    </source>
</evidence>
<dbReference type="InterPro" id="IPR056884">
    <property type="entry name" value="NPHP3-like_N"/>
</dbReference>
<dbReference type="Gene3D" id="3.40.50.300">
    <property type="entry name" value="P-loop containing nucleotide triphosphate hydrolases"/>
    <property type="match status" value="1"/>
</dbReference>
<dbReference type="STRING" id="416450.A0A1V6QC66"/>
<dbReference type="PRINTS" id="PR01415">
    <property type="entry name" value="ANKYRIN"/>
</dbReference>
<sequence>MSDPKVYNIGWICAISTEFTAAQAFLDEKYQAPDPLSSADNNDYVCGRIGKHQVVIAVLPDGEYGIGGGVPSSKHDIRLGDIVVSSPRNGNSGIFQYDFGKTIQVQPFQATGSLNQPPSALRAAVSGLKSQYESESHQLGKAVHKVLERNPRLRKKYKRPEPGSDRLYRSEFIHPLDNDTGCAVACGDDPSRLTVRHERTADEDNPAIHYGVIASANQLMKDASVRDRLAAEKGVLCFEMEAAGLMNHFPCLVIRGICDYADSHKNKDWQGYAAMVAAAYAQDLLYRLTPNRVGNEKRINEVLLGRTSKWLIESAEYQDWRETDKKTLLCSGIPGAGKTILTAVIIDDLVTQCLSDHTLGLAYIYCDFRRKNDQKAESLLASILKQLSHCRSSLPTSVKMLYEQHKDRRTRPSLNELFRCLQSVASLYAKVFVVIDALDECKTSDDSRNVFLSQIFDLQKVCTVNLLATARPVPEIMERFSGDKLEIRAQESDVKKYLEGRISQAGSELLKTYKEDIKRRITELADGMFLLAHLHFDSVKTKTTLKQIKETLSSLSKGSEAYEKAYEDAQCRIKGQNPDASKLAMDVLMWITCSKRQLSSCELREALGVEPGTLYMDKDNVPQVKDIVSVCAGLVVVDEKSKIMRLVHYTAQEYFERNQNYWFPSAESRLTIVCVTYLSFDVFETGFCVNDEDFEIRIQQNPLYDYAARNWGHHARAAGSETANITQSLLKSNAKVCALSQALTVSKSKWYSGYSQGIRQMTALHLAAYFGIKEAATQALESQDCWDIRDSDGRTPLSWAAENGHQAIVELLLENGAYLRSRDNFGRTPLSRAAGNGHENIIKLLLERRTNFLKAFLIIRKILIWRTARLISSILGHAPALSLSLPSKSTTEPNPAFEAIEDRVTPCADWRDAVNTINLGDDAGRTPLHWAIMKQHTSSVELLLQQGASIDLCDKESKCAIHFAAEIGNEALVQRLLQNSEMIEAKDRHGRSPLLCAVDNLQAEVIHSLVQAGARVNVVNNMHQNPLHLISRGPRYKDRLALLGIFISQGTSTGLCDVNNMTPFLYALGSGSEDLALLLLDTGFEVNFRLHRRCWTRRKKNLLETYEVDESFERSIGGESSVGLTALHFTALNGIVGMTAFLLNHGADPNAIDDDGDTPLHLAIRYEIGGHKYDDPWVTGEYAAETLSHIITDYEEEGNEVWEVIDQARESTVQQLLRSQNIDVNIANNDGELPQHVIPFEAGRAYLAFAVLAALLEHGAEVSRLNLKRQTCLHLACKAGNLDAVRILVEKGGDITLLDVHNLSPVHYAVCHNHSDVIQLLSENCHEQLSSICIQYDYLGKSMLHYHAESPMCSTEMTRILMKLGCDVDKLDAEGNSALSKYLRSFHLNIRYDVFELLRECSRTEGIRWTDQKQRNLPHLLMRQCGDDNVRILEDLMNFVDITTKDANGMGIEHHGAIHGAFNKSLTRFLRKRDYLNLHSKDFSGKTPLQYAEEEANRERHRNLFQGCRWQRSLQNLRADD</sequence>
<dbReference type="GO" id="GO:0003824">
    <property type="term" value="F:catalytic activity"/>
    <property type="evidence" value="ECO:0007669"/>
    <property type="project" value="InterPro"/>
</dbReference>
<keyword evidence="1" id="KW-0677">Repeat</keyword>
<dbReference type="InterPro" id="IPR054471">
    <property type="entry name" value="GPIID_WHD"/>
</dbReference>
<dbReference type="Pfam" id="PF24883">
    <property type="entry name" value="NPHP3_N"/>
    <property type="match status" value="1"/>
</dbReference>
<feature type="repeat" description="ANK" evidence="3">
    <location>
        <begin position="989"/>
        <end position="1021"/>
    </location>
</feature>
<dbReference type="Gene3D" id="1.25.40.20">
    <property type="entry name" value="Ankyrin repeat-containing domain"/>
    <property type="match status" value="4"/>
</dbReference>
<accession>A0A1V6QC66</accession>
<dbReference type="SUPFAM" id="SSF52540">
    <property type="entry name" value="P-loop containing nucleoside triphosphate hydrolases"/>
    <property type="match status" value="1"/>
</dbReference>
<dbReference type="InterPro" id="IPR002110">
    <property type="entry name" value="Ankyrin_rpt"/>
</dbReference>
<evidence type="ECO:0000259" key="5">
    <source>
        <dbReference type="Pfam" id="PF24883"/>
    </source>
</evidence>
<reference evidence="7" key="1">
    <citation type="journal article" date="2017" name="Nat. Microbiol.">
        <title>Global analysis of biosynthetic gene clusters reveals vast potential of secondary metabolite production in Penicillium species.</title>
        <authorList>
            <person name="Nielsen J.C."/>
            <person name="Grijseels S."/>
            <person name="Prigent S."/>
            <person name="Ji B."/>
            <person name="Dainat J."/>
            <person name="Nielsen K.F."/>
            <person name="Frisvad J.C."/>
            <person name="Workman M."/>
            <person name="Nielsen J."/>
        </authorList>
    </citation>
    <scope>NUCLEOTIDE SEQUENCE [LARGE SCALE GENOMIC DNA]</scope>
    <source>
        <strain evidence="7">IBT 31811</strain>
    </source>
</reference>
<dbReference type="GO" id="GO:0009116">
    <property type="term" value="P:nucleoside metabolic process"/>
    <property type="evidence" value="ECO:0007669"/>
    <property type="project" value="InterPro"/>
</dbReference>
<dbReference type="PROSITE" id="PS50088">
    <property type="entry name" value="ANK_REPEAT"/>
    <property type="match status" value="7"/>
</dbReference>
<feature type="domain" description="GPI inositol-deacylase winged helix" evidence="4">
    <location>
        <begin position="581"/>
        <end position="657"/>
    </location>
</feature>
<evidence type="ECO:0000256" key="1">
    <source>
        <dbReference type="ARBA" id="ARBA00022737"/>
    </source>
</evidence>
<keyword evidence="7" id="KW-1185">Reference proteome</keyword>
<protein>
    <submittedName>
        <fullName evidence="6">Uncharacterized protein</fullName>
    </submittedName>
</protein>
<dbReference type="InterPro" id="IPR051165">
    <property type="entry name" value="Multifunctional_ANK_Repeat"/>
</dbReference>
<dbReference type="PANTHER" id="PTHR24123:SF33">
    <property type="entry name" value="PROTEIN HOS4"/>
    <property type="match status" value="1"/>
</dbReference>
<evidence type="ECO:0000313" key="7">
    <source>
        <dbReference type="Proteomes" id="UP000191672"/>
    </source>
</evidence>
<dbReference type="SMART" id="SM00248">
    <property type="entry name" value="ANK"/>
    <property type="match status" value="12"/>
</dbReference>
<dbReference type="InterPro" id="IPR036770">
    <property type="entry name" value="Ankyrin_rpt-contain_sf"/>
</dbReference>
<feature type="repeat" description="ANK" evidence="3">
    <location>
        <begin position="1122"/>
        <end position="1154"/>
    </location>
</feature>
<feature type="repeat" description="ANK" evidence="3">
    <location>
        <begin position="825"/>
        <end position="851"/>
    </location>
</feature>
<dbReference type="SUPFAM" id="SSF48403">
    <property type="entry name" value="Ankyrin repeat"/>
    <property type="match status" value="3"/>
</dbReference>
<evidence type="ECO:0000259" key="4">
    <source>
        <dbReference type="Pfam" id="PF22939"/>
    </source>
</evidence>
<comment type="caution">
    <text evidence="6">The sequence shown here is derived from an EMBL/GenBank/DDBJ whole genome shotgun (WGS) entry which is preliminary data.</text>
</comment>
<dbReference type="SUPFAM" id="SSF53167">
    <property type="entry name" value="Purine and uridine phosphorylases"/>
    <property type="match status" value="1"/>
</dbReference>
<proteinExistence type="predicted"/>
<dbReference type="PROSITE" id="PS50297">
    <property type="entry name" value="ANK_REP_REGION"/>
    <property type="match status" value="6"/>
</dbReference>
<feature type="repeat" description="ANK" evidence="3">
    <location>
        <begin position="792"/>
        <end position="824"/>
    </location>
</feature>
<feature type="domain" description="Nephrocystin 3-like N-terminal" evidence="5">
    <location>
        <begin position="307"/>
        <end position="471"/>
    </location>
</feature>
<organism evidence="6 7">
    <name type="scientific">Penicillium antarcticum</name>
    <dbReference type="NCBI Taxonomy" id="416450"/>
    <lineage>
        <taxon>Eukaryota</taxon>
        <taxon>Fungi</taxon>
        <taxon>Dikarya</taxon>
        <taxon>Ascomycota</taxon>
        <taxon>Pezizomycotina</taxon>
        <taxon>Eurotiomycetes</taxon>
        <taxon>Eurotiomycetidae</taxon>
        <taxon>Eurotiales</taxon>
        <taxon>Aspergillaceae</taxon>
        <taxon>Penicillium</taxon>
    </lineage>
</organism>
<dbReference type="Gene3D" id="3.40.50.1580">
    <property type="entry name" value="Nucleoside phosphorylase domain"/>
    <property type="match status" value="2"/>
</dbReference>
<evidence type="ECO:0000313" key="6">
    <source>
        <dbReference type="EMBL" id="OQD86803.1"/>
    </source>
</evidence>
<dbReference type="EMBL" id="MDYN01000007">
    <property type="protein sequence ID" value="OQD86803.1"/>
    <property type="molecule type" value="Genomic_DNA"/>
</dbReference>
<keyword evidence="2 3" id="KW-0040">ANK repeat</keyword>
<dbReference type="PANTHER" id="PTHR24123">
    <property type="entry name" value="ANKYRIN REPEAT-CONTAINING"/>
    <property type="match status" value="1"/>
</dbReference>
<name>A0A1V6QC66_9EURO</name>
<dbReference type="Pfam" id="PF22939">
    <property type="entry name" value="WHD_GPIID"/>
    <property type="match status" value="1"/>
</dbReference>
<evidence type="ECO:0000256" key="3">
    <source>
        <dbReference type="PROSITE-ProRule" id="PRU00023"/>
    </source>
</evidence>
<feature type="repeat" description="ANK" evidence="3">
    <location>
        <begin position="923"/>
        <end position="955"/>
    </location>
</feature>
<gene>
    <name evidence="6" type="ORF">PENANT_c007G02642</name>
</gene>
<dbReference type="InterPro" id="IPR027417">
    <property type="entry name" value="P-loop_NTPase"/>
</dbReference>
<feature type="repeat" description="ANK" evidence="3">
    <location>
        <begin position="956"/>
        <end position="988"/>
    </location>
</feature>
<dbReference type="Pfam" id="PF12796">
    <property type="entry name" value="Ank_2"/>
    <property type="match status" value="4"/>
</dbReference>